<evidence type="ECO:0000313" key="1">
    <source>
        <dbReference type="EMBL" id="RAW00005.1"/>
    </source>
</evidence>
<evidence type="ECO:0000313" key="2">
    <source>
        <dbReference type="Proteomes" id="UP000251889"/>
    </source>
</evidence>
<proteinExistence type="predicted"/>
<name>A0A364Y030_9BACT</name>
<comment type="caution">
    <text evidence="1">The sequence shown here is derived from an EMBL/GenBank/DDBJ whole genome shotgun (WGS) entry which is preliminary data.</text>
</comment>
<dbReference type="EMBL" id="QMFY01000008">
    <property type="protein sequence ID" value="RAW00005.1"/>
    <property type="molecule type" value="Genomic_DNA"/>
</dbReference>
<accession>A0A364Y030</accession>
<reference evidence="1 2" key="1">
    <citation type="submission" date="2018-06" db="EMBL/GenBank/DDBJ databases">
        <title>Chryseolinea flavus sp. nov., a member of the phylum Bacteroidetes isolated from soil.</title>
        <authorList>
            <person name="Li Y."/>
            <person name="Wang J."/>
        </authorList>
    </citation>
    <scope>NUCLEOTIDE SEQUENCE [LARGE SCALE GENOMIC DNA]</scope>
    <source>
        <strain evidence="1 2">SDU1-6</strain>
    </source>
</reference>
<gene>
    <name evidence="1" type="ORF">DQQ10_15720</name>
</gene>
<dbReference type="Proteomes" id="UP000251889">
    <property type="component" value="Unassembled WGS sequence"/>
</dbReference>
<keyword evidence="2" id="KW-1185">Reference proteome</keyword>
<protein>
    <submittedName>
        <fullName evidence="1">Uncharacterized protein</fullName>
    </submittedName>
</protein>
<sequence length="76" mass="9117">MIVAKKIPDFSSLLETTFEQMILTVHRRKVASGVLKIFSLHHFQKNKYQHTRNEAYRETFLLKIFSNNHFFKNLYA</sequence>
<dbReference type="AlphaFoldDB" id="A0A364Y030"/>
<organism evidence="1 2">
    <name type="scientific">Pseudochryseolinea flava</name>
    <dbReference type="NCBI Taxonomy" id="2059302"/>
    <lineage>
        <taxon>Bacteria</taxon>
        <taxon>Pseudomonadati</taxon>
        <taxon>Bacteroidota</taxon>
        <taxon>Cytophagia</taxon>
        <taxon>Cytophagales</taxon>
        <taxon>Fulvivirgaceae</taxon>
        <taxon>Pseudochryseolinea</taxon>
    </lineage>
</organism>